<dbReference type="AlphaFoldDB" id="A0A3M6UJR1"/>
<dbReference type="OrthoDB" id="70588at2759"/>
<evidence type="ECO:0000313" key="7">
    <source>
        <dbReference type="Proteomes" id="UP000275408"/>
    </source>
</evidence>
<evidence type="ECO:0000256" key="2">
    <source>
        <dbReference type="ARBA" id="ARBA00022553"/>
    </source>
</evidence>
<dbReference type="InterPro" id="IPR036249">
    <property type="entry name" value="Thioredoxin-like_sf"/>
</dbReference>
<organism evidence="6 7">
    <name type="scientific">Pocillopora damicornis</name>
    <name type="common">Cauliflower coral</name>
    <name type="synonym">Millepora damicornis</name>
    <dbReference type="NCBI Taxonomy" id="46731"/>
    <lineage>
        <taxon>Eukaryota</taxon>
        <taxon>Metazoa</taxon>
        <taxon>Cnidaria</taxon>
        <taxon>Anthozoa</taxon>
        <taxon>Hexacorallia</taxon>
        <taxon>Scleractinia</taxon>
        <taxon>Astrocoeniina</taxon>
        <taxon>Pocilloporidae</taxon>
        <taxon>Pocillopora</taxon>
    </lineage>
</organism>
<keyword evidence="3" id="KW-0175">Coiled coil</keyword>
<dbReference type="STRING" id="46731.A0A3M6UJR1"/>
<dbReference type="InterPro" id="IPR023196">
    <property type="entry name" value="Phosducin_N_dom_sf"/>
</dbReference>
<dbReference type="OMA" id="GIIEMMP"/>
<feature type="domain" description="Phosducin" evidence="5">
    <location>
        <begin position="52"/>
        <end position="287"/>
    </location>
</feature>
<reference evidence="6 7" key="1">
    <citation type="journal article" date="2018" name="Sci. Rep.">
        <title>Comparative analysis of the Pocillopora damicornis genome highlights role of immune system in coral evolution.</title>
        <authorList>
            <person name="Cunning R."/>
            <person name="Bay R.A."/>
            <person name="Gillette P."/>
            <person name="Baker A.C."/>
            <person name="Traylor-Knowles N."/>
        </authorList>
    </citation>
    <scope>NUCLEOTIDE SEQUENCE [LARGE SCALE GENOMIC DNA]</scope>
    <source>
        <strain evidence="6">RSMAS</strain>
        <tissue evidence="6">Whole animal</tissue>
    </source>
</reference>
<name>A0A3M6UJR1_POCDA</name>
<gene>
    <name evidence="6" type="ORF">pdam_00020095</name>
</gene>
<dbReference type="EMBL" id="RCHS01001377">
    <property type="protein sequence ID" value="RMX53906.1"/>
    <property type="molecule type" value="Genomic_DNA"/>
</dbReference>
<evidence type="ECO:0000256" key="1">
    <source>
        <dbReference type="ARBA" id="ARBA00009686"/>
    </source>
</evidence>
<sequence length="291" mass="33294">MTTLDDKILGLKTQNYVSSSESEGEDEDDKILDDEDPRDDNIDLSDVAAPSDFRLEVPKTGPKGVIQDYRRYKQLETEQRKEKEKEIRALAQKFSVSCQSSLDDEREKELLKELELDTDEFIQQYHLQRLLQLKEEQERRLQLNSPKFGKVISLQNKDQFLDAVDKENPNVIVVVHLFSEDLQSCRAMNGCLQCLAQQYSLVKFCKIIARETGISRNFTKEGLPALLVYKGGQTIGNFVKLEDTFGQDFFASDVESFLIENDILTEELECQLTASVTAKKEDDSDSDLDID</sequence>
<dbReference type="GO" id="GO:0008277">
    <property type="term" value="P:regulation of G protein-coupled receptor signaling pathway"/>
    <property type="evidence" value="ECO:0007669"/>
    <property type="project" value="InterPro"/>
</dbReference>
<feature type="coiled-coil region" evidence="3">
    <location>
        <begin position="66"/>
        <end position="93"/>
    </location>
</feature>
<dbReference type="Gene3D" id="1.10.168.10">
    <property type="entry name" value="Phosducin, domain 2"/>
    <property type="match status" value="1"/>
</dbReference>
<evidence type="ECO:0000259" key="5">
    <source>
        <dbReference type="Pfam" id="PF02114"/>
    </source>
</evidence>
<dbReference type="Gene3D" id="3.40.30.10">
    <property type="entry name" value="Glutaredoxin"/>
    <property type="match status" value="1"/>
</dbReference>
<dbReference type="PRINTS" id="PR00677">
    <property type="entry name" value="PHOSDUCIN"/>
</dbReference>
<keyword evidence="2" id="KW-0597">Phosphoprotein</keyword>
<dbReference type="PANTHER" id="PTHR46052">
    <property type="entry name" value="PHOSDUCIN-LIKE PROTEIN"/>
    <property type="match status" value="1"/>
</dbReference>
<evidence type="ECO:0000256" key="3">
    <source>
        <dbReference type="SAM" id="Coils"/>
    </source>
</evidence>
<keyword evidence="7" id="KW-1185">Reference proteome</keyword>
<dbReference type="InterPro" id="IPR024253">
    <property type="entry name" value="Phosducin_thioredoxin-like_dom"/>
</dbReference>
<dbReference type="CDD" id="cd02987">
    <property type="entry name" value="Phd_like_Phd"/>
    <property type="match status" value="1"/>
</dbReference>
<dbReference type="Pfam" id="PF02114">
    <property type="entry name" value="Phosducin"/>
    <property type="match status" value="1"/>
</dbReference>
<comment type="caution">
    <text evidence="6">The sequence shown here is derived from an EMBL/GenBank/DDBJ whole genome shotgun (WGS) entry which is preliminary data.</text>
</comment>
<feature type="region of interest" description="Disordered" evidence="4">
    <location>
        <begin position="1"/>
        <end position="60"/>
    </location>
</feature>
<dbReference type="SUPFAM" id="SSF52833">
    <property type="entry name" value="Thioredoxin-like"/>
    <property type="match status" value="1"/>
</dbReference>
<protein>
    <recommendedName>
        <fullName evidence="5">Phosducin domain-containing protein</fullName>
    </recommendedName>
</protein>
<proteinExistence type="inferred from homology"/>
<dbReference type="InterPro" id="IPR001200">
    <property type="entry name" value="Phosducin"/>
</dbReference>
<dbReference type="PANTHER" id="PTHR46052:SF1">
    <property type="entry name" value="PHOSDUCIN-LIKE PROTEIN"/>
    <property type="match status" value="1"/>
</dbReference>
<evidence type="ECO:0000256" key="4">
    <source>
        <dbReference type="SAM" id="MobiDB-lite"/>
    </source>
</evidence>
<comment type="similarity">
    <text evidence="1">Belongs to the phosducin family.</text>
</comment>
<dbReference type="Proteomes" id="UP000275408">
    <property type="component" value="Unassembled WGS sequence"/>
</dbReference>
<feature type="compositionally biased region" description="Acidic residues" evidence="4">
    <location>
        <begin position="22"/>
        <end position="38"/>
    </location>
</feature>
<accession>A0A3M6UJR1</accession>
<evidence type="ECO:0000313" key="6">
    <source>
        <dbReference type="EMBL" id="RMX53906.1"/>
    </source>
</evidence>
<dbReference type="InterPro" id="IPR051499">
    <property type="entry name" value="Phosducin-like_reg"/>
</dbReference>